<dbReference type="Proteomes" id="UP000664109">
    <property type="component" value="Unassembled WGS sequence"/>
</dbReference>
<protein>
    <submittedName>
        <fullName evidence="2">Uncharacterized protein</fullName>
    </submittedName>
</protein>
<proteinExistence type="predicted"/>
<evidence type="ECO:0000256" key="1">
    <source>
        <dbReference type="SAM" id="MobiDB-lite"/>
    </source>
</evidence>
<accession>A0ABS2V508</accession>
<evidence type="ECO:0000313" key="2">
    <source>
        <dbReference type="EMBL" id="MBM9624564.1"/>
    </source>
</evidence>
<sequence length="90" mass="8917">MLGGPSGEVAGGHPDGQATGDLVDAGLDGGIVFVAGGIASDDLVAAFVQDRDRDEPDRVVLVGLDDDEGVVRAVEASISMNSASSDGSSM</sequence>
<organism evidence="2 3">
    <name type="scientific">Streptomyces zhihengii</name>
    <dbReference type="NCBI Taxonomy" id="1818004"/>
    <lineage>
        <taxon>Bacteria</taxon>
        <taxon>Bacillati</taxon>
        <taxon>Actinomycetota</taxon>
        <taxon>Actinomycetes</taxon>
        <taxon>Kitasatosporales</taxon>
        <taxon>Streptomycetaceae</taxon>
        <taxon>Streptomyces</taxon>
    </lineage>
</organism>
<name>A0ABS2V508_9ACTN</name>
<comment type="caution">
    <text evidence="2">The sequence shown here is derived from an EMBL/GenBank/DDBJ whole genome shotgun (WGS) entry which is preliminary data.</text>
</comment>
<dbReference type="EMBL" id="JAFEJA010000003">
    <property type="protein sequence ID" value="MBM9624564.1"/>
    <property type="molecule type" value="Genomic_DNA"/>
</dbReference>
<gene>
    <name evidence="2" type="ORF">JE024_39170</name>
</gene>
<reference evidence="2 3" key="1">
    <citation type="journal article" date="2016" name="Arch. Microbiol.">
        <title>Streptomyces zhihengii sp. nov., isolated from rhizospheric soil of Psammosilene tunicoides.</title>
        <authorList>
            <person name="Huang M.J."/>
            <person name="Fei J.J."/>
            <person name="Salam N."/>
            <person name="Kim C.J."/>
            <person name="Hozzein W.N."/>
            <person name="Xiao M."/>
            <person name="Huang H.Q."/>
            <person name="Li W.J."/>
        </authorList>
    </citation>
    <scope>NUCLEOTIDE SEQUENCE [LARGE SCALE GENOMIC DNA]</scope>
    <source>
        <strain evidence="2 3">YIM T102</strain>
    </source>
</reference>
<keyword evidence="3" id="KW-1185">Reference proteome</keyword>
<evidence type="ECO:0000313" key="3">
    <source>
        <dbReference type="Proteomes" id="UP000664109"/>
    </source>
</evidence>
<feature type="region of interest" description="Disordered" evidence="1">
    <location>
        <begin position="1"/>
        <end position="21"/>
    </location>
</feature>
<geneLocation type="plasmid" evidence="2">
    <name>unnamed1</name>
</geneLocation>
<keyword evidence="2" id="KW-0614">Plasmid</keyword>
<feature type="compositionally biased region" description="Gly residues" evidence="1">
    <location>
        <begin position="1"/>
        <end position="14"/>
    </location>
</feature>